<sequence length="378" mass="42241">MKDPNFDVEDLAGDPRFKQVILNPDEHAVQFWNQWRALSPAHELRYQRARLLVLAVTEKYDEPVSDEEVELRLSRLEQKRLDRTGRTDRKIGKRVSWWWAAAGLLVAGGLAIGILRLNGPFSADSPGKDTFATGGLIRAEEEAGAGLVIRENKTGANLTLMLNDSSVVTLFPGGVLKFPGRFDGAQRKVELVGDAFFEITPNPEKPFLVFARETVVKVLGTSFRVRALQNDHEVRVSVTSGRVSVFRASDFEDVTSKRITDERAGLVLVPHEEAIMNRQTLKLKKSGLKSGLSPGRQDLVQELIFDDTSIADVFHALEKTYGMEIEFDEDASRKCPITTYFREESLLERINTICQAVGATYRPENGKIIVTGIDCTSY</sequence>
<feature type="domain" description="Protein FecR C-terminal" evidence="3">
    <location>
        <begin position="302"/>
        <end position="370"/>
    </location>
</feature>
<gene>
    <name evidence="4" type="ORF">GCM10023091_41630</name>
</gene>
<keyword evidence="1" id="KW-0472">Membrane</keyword>
<feature type="transmembrane region" description="Helical" evidence="1">
    <location>
        <begin position="96"/>
        <end position="115"/>
    </location>
</feature>
<dbReference type="PIRSF" id="PIRSF018266">
    <property type="entry name" value="FecR"/>
    <property type="match status" value="1"/>
</dbReference>
<dbReference type="Proteomes" id="UP001501508">
    <property type="component" value="Unassembled WGS sequence"/>
</dbReference>
<evidence type="ECO:0000313" key="5">
    <source>
        <dbReference type="Proteomes" id="UP001501508"/>
    </source>
</evidence>
<feature type="domain" description="FecR protein" evidence="2">
    <location>
        <begin position="154"/>
        <end position="243"/>
    </location>
</feature>
<dbReference type="Gene3D" id="2.60.120.1440">
    <property type="match status" value="1"/>
</dbReference>
<evidence type="ECO:0000313" key="4">
    <source>
        <dbReference type="EMBL" id="GAA4447177.1"/>
    </source>
</evidence>
<keyword evidence="5" id="KW-1185">Reference proteome</keyword>
<comment type="caution">
    <text evidence="4">The sequence shown here is derived from an EMBL/GenBank/DDBJ whole genome shotgun (WGS) entry which is preliminary data.</text>
</comment>
<proteinExistence type="predicted"/>
<evidence type="ECO:0000259" key="2">
    <source>
        <dbReference type="Pfam" id="PF04773"/>
    </source>
</evidence>
<reference evidence="5" key="1">
    <citation type="journal article" date="2019" name="Int. J. Syst. Evol. Microbiol.">
        <title>The Global Catalogue of Microorganisms (GCM) 10K type strain sequencing project: providing services to taxonomists for standard genome sequencing and annotation.</title>
        <authorList>
            <consortium name="The Broad Institute Genomics Platform"/>
            <consortium name="The Broad Institute Genome Sequencing Center for Infectious Disease"/>
            <person name="Wu L."/>
            <person name="Ma J."/>
        </authorList>
    </citation>
    <scope>NUCLEOTIDE SEQUENCE [LARGE SCALE GENOMIC DNA]</scope>
    <source>
        <strain evidence="5">JCM 31920</strain>
    </source>
</reference>
<keyword evidence="1" id="KW-1133">Transmembrane helix</keyword>
<dbReference type="Pfam" id="PF16344">
    <property type="entry name" value="FecR_C"/>
    <property type="match status" value="1"/>
</dbReference>
<evidence type="ECO:0000256" key="1">
    <source>
        <dbReference type="SAM" id="Phobius"/>
    </source>
</evidence>
<dbReference type="EMBL" id="BAABEY010000036">
    <property type="protein sequence ID" value="GAA4447177.1"/>
    <property type="molecule type" value="Genomic_DNA"/>
</dbReference>
<name>A0ABP8MCN0_9BACT</name>
<protein>
    <submittedName>
        <fullName evidence="4">FecR family protein</fullName>
    </submittedName>
</protein>
<dbReference type="InterPro" id="IPR012373">
    <property type="entry name" value="Ferrdict_sens_TM"/>
</dbReference>
<dbReference type="InterPro" id="IPR006860">
    <property type="entry name" value="FecR"/>
</dbReference>
<dbReference type="Gene3D" id="3.55.50.30">
    <property type="match status" value="1"/>
</dbReference>
<accession>A0ABP8MCN0</accession>
<keyword evidence="1" id="KW-0812">Transmembrane</keyword>
<dbReference type="RefSeq" id="WP_345032826.1">
    <property type="nucleotide sequence ID" value="NZ_BAABEY010000036.1"/>
</dbReference>
<dbReference type="PANTHER" id="PTHR30273">
    <property type="entry name" value="PERIPLASMIC SIGNAL SENSOR AND SIGMA FACTOR ACTIVATOR FECR-RELATED"/>
    <property type="match status" value="1"/>
</dbReference>
<organism evidence="4 5">
    <name type="scientific">Ravibacter arvi</name>
    <dbReference type="NCBI Taxonomy" id="2051041"/>
    <lineage>
        <taxon>Bacteria</taxon>
        <taxon>Pseudomonadati</taxon>
        <taxon>Bacteroidota</taxon>
        <taxon>Cytophagia</taxon>
        <taxon>Cytophagales</taxon>
        <taxon>Spirosomataceae</taxon>
        <taxon>Ravibacter</taxon>
    </lineage>
</organism>
<evidence type="ECO:0000259" key="3">
    <source>
        <dbReference type="Pfam" id="PF16344"/>
    </source>
</evidence>
<dbReference type="Pfam" id="PF04773">
    <property type="entry name" value="FecR"/>
    <property type="match status" value="1"/>
</dbReference>
<dbReference type="PANTHER" id="PTHR30273:SF2">
    <property type="entry name" value="PROTEIN FECR"/>
    <property type="match status" value="1"/>
</dbReference>
<dbReference type="InterPro" id="IPR032508">
    <property type="entry name" value="FecR_C"/>
</dbReference>